<gene>
    <name evidence="1" type="ORF">MgSA37_00602</name>
</gene>
<organism evidence="1 2">
    <name type="scientific">Mucilaginibacter gotjawali</name>
    <dbReference type="NCBI Taxonomy" id="1550579"/>
    <lineage>
        <taxon>Bacteria</taxon>
        <taxon>Pseudomonadati</taxon>
        <taxon>Bacteroidota</taxon>
        <taxon>Sphingobacteriia</taxon>
        <taxon>Sphingobacteriales</taxon>
        <taxon>Sphingobacteriaceae</taxon>
        <taxon>Mucilaginibacter</taxon>
    </lineage>
</organism>
<dbReference type="Proteomes" id="UP000218263">
    <property type="component" value="Chromosome"/>
</dbReference>
<evidence type="ECO:0000313" key="2">
    <source>
        <dbReference type="Proteomes" id="UP000218263"/>
    </source>
</evidence>
<dbReference type="SUPFAM" id="SSF82185">
    <property type="entry name" value="Histone H3 K4-specific methyltransferase SET7/9 N-terminal domain"/>
    <property type="match status" value="2"/>
</dbReference>
<keyword evidence="2" id="KW-1185">Reference proteome</keyword>
<dbReference type="AlphaFoldDB" id="A0A110B0P4"/>
<proteinExistence type="predicted"/>
<dbReference type="SMART" id="SM00698">
    <property type="entry name" value="MORN"/>
    <property type="match status" value="3"/>
</dbReference>
<dbReference type="RefSeq" id="WP_096349768.1">
    <property type="nucleotide sequence ID" value="NZ_AP017313.1"/>
</dbReference>
<dbReference type="OrthoDB" id="977972at2"/>
<name>A0A110B0P4_9SPHI</name>
<dbReference type="InterPro" id="IPR003409">
    <property type="entry name" value="MORN"/>
</dbReference>
<reference evidence="1 2" key="1">
    <citation type="submission" date="2015-12" db="EMBL/GenBank/DDBJ databases">
        <title>Genome sequence of Mucilaginibacter gotjawali.</title>
        <authorList>
            <person name="Lee J.S."/>
            <person name="Lee K.C."/>
            <person name="Kim K.K."/>
            <person name="Lee B.W."/>
        </authorList>
    </citation>
    <scope>NUCLEOTIDE SEQUENCE [LARGE SCALE GENOMIC DNA]</scope>
    <source>
        <strain evidence="1 2">SA3-7</strain>
    </source>
</reference>
<dbReference type="EMBL" id="AP017313">
    <property type="protein sequence ID" value="BAU52441.1"/>
    <property type="molecule type" value="Genomic_DNA"/>
</dbReference>
<accession>A0A110B0P4</accession>
<sequence>MKTVIAIILVMSATRLYAQCTSGNCTTGTGTYNYGWCVYTGEFKNGKPEGKGVMKYDDYTYMGPFVNGLEEGEGVIINKDGSRENASYQAGKKIVSQLERVAPEDYNRLVTQNIRCISGDCITGYGTFQFDSGGKYTGYFKNRHFDGQGKFEFANGDKFEGNFHDNEKVSGVYRYFTGAVYRGNYDSRGMEYNGTITSPNGFSIPYVNGVAVIPVAPVIPPGADLRGDQPQKAAPSGPVKIACSVCFGSGVQRHVEDWSGPANTHLVSVSTPCYKCHGTGYELY</sequence>
<dbReference type="PANTHER" id="PTHR43215:SF14">
    <property type="entry name" value="RADIAL SPOKE HEAD 1 HOMOLOG"/>
    <property type="match status" value="1"/>
</dbReference>
<dbReference type="PANTHER" id="PTHR43215">
    <property type="entry name" value="RADIAL SPOKE HEAD 1 HOMOLOG"/>
    <property type="match status" value="1"/>
</dbReference>
<dbReference type="KEGG" id="mgot:MgSA37_00602"/>
<dbReference type="Gene3D" id="2.20.110.10">
    <property type="entry name" value="Histone H3 K4-specific methyltransferase SET7/9 N-terminal domain"/>
    <property type="match status" value="2"/>
</dbReference>
<evidence type="ECO:0000313" key="1">
    <source>
        <dbReference type="EMBL" id="BAU52441.1"/>
    </source>
</evidence>
<protein>
    <submittedName>
        <fullName evidence="1">MORN repeat protein</fullName>
    </submittedName>
</protein>
<dbReference type="Pfam" id="PF02493">
    <property type="entry name" value="MORN"/>
    <property type="match status" value="5"/>
</dbReference>